<gene>
    <name evidence="2" type="ORF">FPZ42_18760</name>
</gene>
<sequence>MKLRNLPLLTLLFLLPAAVKAGPIEKIAELIKQGNAHEIATYFAGSVDVTIANEAGVYSKAQAEIMLDKFFKDNKAHTIKLVHKLVSNANYNYAVLILSTDKGKYRIAYTLKENAKVMEIIEMRIEAEKT</sequence>
<accession>A0A563TYK2</accession>
<evidence type="ECO:0000256" key="1">
    <source>
        <dbReference type="SAM" id="SignalP"/>
    </source>
</evidence>
<dbReference type="Gene3D" id="3.10.450.50">
    <property type="match status" value="1"/>
</dbReference>
<dbReference type="InterPro" id="IPR031977">
    <property type="entry name" value="DUF4783"/>
</dbReference>
<reference evidence="2 3" key="1">
    <citation type="submission" date="2019-07" db="EMBL/GenBank/DDBJ databases">
        <authorList>
            <person name="Kim J."/>
        </authorList>
    </citation>
    <scope>NUCLEOTIDE SEQUENCE [LARGE SCALE GENOMIC DNA]</scope>
    <source>
        <strain evidence="2 3">MJ1a</strain>
    </source>
</reference>
<evidence type="ECO:0000313" key="3">
    <source>
        <dbReference type="Proteomes" id="UP000318010"/>
    </source>
</evidence>
<keyword evidence="1" id="KW-0732">Signal</keyword>
<organism evidence="2 3">
    <name type="scientific">Mucilaginibacter achroorhodeus</name>
    <dbReference type="NCBI Taxonomy" id="2599294"/>
    <lineage>
        <taxon>Bacteria</taxon>
        <taxon>Pseudomonadati</taxon>
        <taxon>Bacteroidota</taxon>
        <taxon>Sphingobacteriia</taxon>
        <taxon>Sphingobacteriales</taxon>
        <taxon>Sphingobacteriaceae</taxon>
        <taxon>Mucilaginibacter</taxon>
    </lineage>
</organism>
<proteinExistence type="predicted"/>
<comment type="caution">
    <text evidence="2">The sequence shown here is derived from an EMBL/GenBank/DDBJ whole genome shotgun (WGS) entry which is preliminary data.</text>
</comment>
<dbReference type="AlphaFoldDB" id="A0A563TYK2"/>
<evidence type="ECO:0000313" key="2">
    <source>
        <dbReference type="EMBL" id="TWR23822.1"/>
    </source>
</evidence>
<protein>
    <submittedName>
        <fullName evidence="2">DUF4783 domain-containing protein</fullName>
    </submittedName>
</protein>
<feature type="signal peptide" evidence="1">
    <location>
        <begin position="1"/>
        <end position="21"/>
    </location>
</feature>
<dbReference type="EMBL" id="VOEI01000009">
    <property type="protein sequence ID" value="TWR23822.1"/>
    <property type="molecule type" value="Genomic_DNA"/>
</dbReference>
<dbReference type="OrthoDB" id="1524766at2"/>
<keyword evidence="3" id="KW-1185">Reference proteome</keyword>
<name>A0A563TYK2_9SPHI</name>
<dbReference type="RefSeq" id="WP_146273405.1">
    <property type="nucleotide sequence ID" value="NZ_VOEI01000009.1"/>
</dbReference>
<dbReference type="Proteomes" id="UP000318010">
    <property type="component" value="Unassembled WGS sequence"/>
</dbReference>
<dbReference type="Pfam" id="PF16022">
    <property type="entry name" value="DUF4783"/>
    <property type="match status" value="1"/>
</dbReference>
<feature type="chain" id="PRO_5022051292" evidence="1">
    <location>
        <begin position="22"/>
        <end position="130"/>
    </location>
</feature>